<evidence type="ECO:0000313" key="1">
    <source>
        <dbReference type="EMBL" id="KAA8524494.1"/>
    </source>
</evidence>
<organism evidence="1 2">
    <name type="scientific">Nyssa sinensis</name>
    <dbReference type="NCBI Taxonomy" id="561372"/>
    <lineage>
        <taxon>Eukaryota</taxon>
        <taxon>Viridiplantae</taxon>
        <taxon>Streptophyta</taxon>
        <taxon>Embryophyta</taxon>
        <taxon>Tracheophyta</taxon>
        <taxon>Spermatophyta</taxon>
        <taxon>Magnoliopsida</taxon>
        <taxon>eudicotyledons</taxon>
        <taxon>Gunneridae</taxon>
        <taxon>Pentapetalae</taxon>
        <taxon>asterids</taxon>
        <taxon>Cornales</taxon>
        <taxon>Nyssaceae</taxon>
        <taxon>Nyssa</taxon>
    </lineage>
</organism>
<accession>A0A5J5A2R1</accession>
<proteinExistence type="predicted"/>
<keyword evidence="2" id="KW-1185">Reference proteome</keyword>
<dbReference type="AlphaFoldDB" id="A0A5J5A2R1"/>
<dbReference type="Proteomes" id="UP000325577">
    <property type="component" value="Linkage Group LG4"/>
</dbReference>
<protein>
    <submittedName>
        <fullName evidence="1">Uncharacterized protein</fullName>
    </submittedName>
</protein>
<dbReference type="EMBL" id="CM018047">
    <property type="protein sequence ID" value="KAA8524494.1"/>
    <property type="molecule type" value="Genomic_DNA"/>
</dbReference>
<reference evidence="1 2" key="1">
    <citation type="submission" date="2019-09" db="EMBL/GenBank/DDBJ databases">
        <title>A chromosome-level genome assembly of the Chinese tupelo Nyssa sinensis.</title>
        <authorList>
            <person name="Yang X."/>
            <person name="Kang M."/>
            <person name="Yang Y."/>
            <person name="Xiong H."/>
            <person name="Wang M."/>
            <person name="Zhang Z."/>
            <person name="Wang Z."/>
            <person name="Wu H."/>
            <person name="Ma T."/>
            <person name="Liu J."/>
            <person name="Xi Z."/>
        </authorList>
    </citation>
    <scope>NUCLEOTIDE SEQUENCE [LARGE SCALE GENOMIC DNA]</scope>
    <source>
        <strain evidence="1">J267</strain>
        <tissue evidence="1">Leaf</tissue>
    </source>
</reference>
<name>A0A5J5A2R1_9ASTE</name>
<sequence>MDPWMASKERAEFAQVCVNTDIEKPFIQELVVGEDNGSCGLGFKLDGGPIDGVPIGVMMSHYSIPLDVQGTLQVGTTTEPTRPPMQVTSHLNWGSMTSLEVKEITATNTISAKEESFNEEDKVEDDVDDDLMVEDVDENEEEGLKVVEEVWEKLQTSEKKVVEMTLCMDCGGLRILYGGAIFSNLIKILSWSVRAVGR</sequence>
<gene>
    <name evidence="1" type="ORF">F0562_010917</name>
</gene>
<evidence type="ECO:0000313" key="2">
    <source>
        <dbReference type="Proteomes" id="UP000325577"/>
    </source>
</evidence>